<feature type="transmembrane region" description="Helical" evidence="1">
    <location>
        <begin position="12"/>
        <end position="30"/>
    </location>
</feature>
<protein>
    <submittedName>
        <fullName evidence="2">Uncharacterized protein</fullName>
    </submittedName>
</protein>
<sequence>MEKITKMVHRVFSIIFAAFATAIVIGLIINPQVFLAKPFGDQIIGSLGLVTLIATAWKLW</sequence>
<evidence type="ECO:0000256" key="1">
    <source>
        <dbReference type="SAM" id="Phobius"/>
    </source>
</evidence>
<gene>
    <name evidence="2" type="ORF">A2570_00855</name>
</gene>
<dbReference type="AlphaFoldDB" id="A0A1G1XKW1"/>
<keyword evidence="1" id="KW-0472">Membrane</keyword>
<evidence type="ECO:0000313" key="3">
    <source>
        <dbReference type="Proteomes" id="UP000178570"/>
    </source>
</evidence>
<accession>A0A1G1XKW1</accession>
<name>A0A1G1XKW1_9BACT</name>
<dbReference type="Proteomes" id="UP000178570">
    <property type="component" value="Unassembled WGS sequence"/>
</dbReference>
<feature type="transmembrane region" description="Helical" evidence="1">
    <location>
        <begin position="42"/>
        <end position="59"/>
    </location>
</feature>
<keyword evidence="1" id="KW-0812">Transmembrane</keyword>
<dbReference type="EMBL" id="MHHY01000006">
    <property type="protein sequence ID" value="OGY40669.1"/>
    <property type="molecule type" value="Genomic_DNA"/>
</dbReference>
<reference evidence="2 3" key="1">
    <citation type="journal article" date="2016" name="Nat. Commun.">
        <title>Thousands of microbial genomes shed light on interconnected biogeochemical processes in an aquifer system.</title>
        <authorList>
            <person name="Anantharaman K."/>
            <person name="Brown C.T."/>
            <person name="Hug L.A."/>
            <person name="Sharon I."/>
            <person name="Castelle C.J."/>
            <person name="Probst A.J."/>
            <person name="Thomas B.C."/>
            <person name="Singh A."/>
            <person name="Wilkins M.J."/>
            <person name="Karaoz U."/>
            <person name="Brodie E.L."/>
            <person name="Williams K.H."/>
            <person name="Hubbard S.S."/>
            <person name="Banfield J.F."/>
        </authorList>
    </citation>
    <scope>NUCLEOTIDE SEQUENCE [LARGE SCALE GENOMIC DNA]</scope>
</reference>
<organism evidence="2 3">
    <name type="scientific">Candidatus Brennerbacteria bacterium RIFOXYD1_FULL_41_16</name>
    <dbReference type="NCBI Taxonomy" id="1797529"/>
    <lineage>
        <taxon>Bacteria</taxon>
        <taxon>Candidatus Brenneribacteriota</taxon>
    </lineage>
</organism>
<evidence type="ECO:0000313" key="2">
    <source>
        <dbReference type="EMBL" id="OGY40669.1"/>
    </source>
</evidence>
<proteinExistence type="predicted"/>
<keyword evidence="1" id="KW-1133">Transmembrane helix</keyword>
<comment type="caution">
    <text evidence="2">The sequence shown here is derived from an EMBL/GenBank/DDBJ whole genome shotgun (WGS) entry which is preliminary data.</text>
</comment>
<dbReference type="STRING" id="1797529.A2570_00855"/>